<dbReference type="Proteomes" id="UP000321532">
    <property type="component" value="Unassembled WGS sequence"/>
</dbReference>
<feature type="binding site" evidence="4">
    <location>
        <position position="209"/>
    </location>
    <ligand>
        <name>Zn(2+)</name>
        <dbReference type="ChEBI" id="CHEBI:29105"/>
        <label>2</label>
    </ligand>
</feature>
<feature type="modified residue" description="N6-carboxylysine" evidence="3 5">
    <location>
        <position position="147"/>
    </location>
</feature>
<evidence type="ECO:0000256" key="2">
    <source>
        <dbReference type="ARBA" id="ARBA00022801"/>
    </source>
</evidence>
<dbReference type="EMBL" id="BJYS01000006">
    <property type="protein sequence ID" value="GEO03526.1"/>
    <property type="molecule type" value="Genomic_DNA"/>
</dbReference>
<dbReference type="Pfam" id="PF02126">
    <property type="entry name" value="PTE"/>
    <property type="match status" value="1"/>
</dbReference>
<organism evidence="6 7">
    <name type="scientific">Adhaeribacter aerolatus</name>
    <dbReference type="NCBI Taxonomy" id="670289"/>
    <lineage>
        <taxon>Bacteria</taxon>
        <taxon>Pseudomonadati</taxon>
        <taxon>Bacteroidota</taxon>
        <taxon>Cytophagia</taxon>
        <taxon>Cytophagales</taxon>
        <taxon>Hymenobacteraceae</taxon>
        <taxon>Adhaeribacter</taxon>
    </lineage>
</organism>
<dbReference type="AlphaFoldDB" id="A0A512AUX8"/>
<keyword evidence="2" id="KW-0378">Hydrolase</keyword>
<comment type="similarity">
    <text evidence="5">Belongs to the metallo-dependent hydrolases superfamily. Phosphotriesterase family.</text>
</comment>
<dbReference type="GO" id="GO:0008270">
    <property type="term" value="F:zinc ion binding"/>
    <property type="evidence" value="ECO:0007669"/>
    <property type="project" value="InterPro"/>
</dbReference>
<evidence type="ECO:0000313" key="6">
    <source>
        <dbReference type="EMBL" id="GEO03526.1"/>
    </source>
</evidence>
<feature type="binding site" description="via carbamate group" evidence="4">
    <location>
        <position position="147"/>
    </location>
    <ligand>
        <name>Zn(2+)</name>
        <dbReference type="ChEBI" id="CHEBI:29105"/>
        <label>1</label>
    </ligand>
</feature>
<dbReference type="PROSITE" id="PS51347">
    <property type="entry name" value="PHOSPHOTRIESTERASE_2"/>
    <property type="match status" value="1"/>
</dbReference>
<feature type="binding site" evidence="4">
    <location>
        <position position="181"/>
    </location>
    <ligand>
        <name>Zn(2+)</name>
        <dbReference type="ChEBI" id="CHEBI:29105"/>
        <label>2</label>
    </ligand>
</feature>
<evidence type="ECO:0000256" key="4">
    <source>
        <dbReference type="PIRSR" id="PIRSR601559-51"/>
    </source>
</evidence>
<dbReference type="GO" id="GO:0016787">
    <property type="term" value="F:hydrolase activity"/>
    <property type="evidence" value="ECO:0007669"/>
    <property type="project" value="UniProtKB-KW"/>
</dbReference>
<dbReference type="SUPFAM" id="SSF51556">
    <property type="entry name" value="Metallo-dependent hydrolases"/>
    <property type="match status" value="1"/>
</dbReference>
<sequence>MAGIPKRRATIQTINGPISAQQLGKSLVHEHFLVDFIGADKISFDRWNPAEVAELVLPYLSEAKKAGVKSIFDCTPAFLGRDMRLLQLLAKESGLQIITNTGYYGARENKFLPPWAFTETAAQLAQRWINEFEKGLDNTTVRPGFIKIGVDANEALSETHRKLVQAAALTHLATGLTIFSHTGPGHTAFEEIEILQAAGVKPDAFVWVHAQGEKDKNLHIRAAKQGAWVSLDGIGWGDFDNYADAIAGLKAAGLLQRVLISHDAGWYKPQESNNNFQGYTNIFKELFPRLKQKGFSEKDFDQLLVKNPATAMAIQVRKL</sequence>
<evidence type="ECO:0000256" key="5">
    <source>
        <dbReference type="PROSITE-ProRule" id="PRU00679"/>
    </source>
</evidence>
<keyword evidence="7" id="KW-1185">Reference proteome</keyword>
<dbReference type="PANTHER" id="PTHR10819">
    <property type="entry name" value="PHOSPHOTRIESTERASE-RELATED"/>
    <property type="match status" value="1"/>
</dbReference>
<evidence type="ECO:0000256" key="1">
    <source>
        <dbReference type="ARBA" id="ARBA00022723"/>
    </source>
</evidence>
<protein>
    <submittedName>
        <fullName evidence="6">Aryldialkylphosphatase</fullName>
    </submittedName>
</protein>
<name>A0A512AUX8_9BACT</name>
<feature type="binding site" evidence="4">
    <location>
        <position position="29"/>
    </location>
    <ligand>
        <name>Zn(2+)</name>
        <dbReference type="ChEBI" id="CHEBI:29105"/>
        <label>1</label>
    </ligand>
</feature>
<accession>A0A512AUX8</accession>
<keyword evidence="1 4" id="KW-0479">Metal-binding</keyword>
<dbReference type="PIRSF" id="PIRSF016839">
    <property type="entry name" value="PhP"/>
    <property type="match status" value="1"/>
</dbReference>
<feature type="binding site" evidence="4">
    <location>
        <position position="263"/>
    </location>
    <ligand>
        <name>Zn(2+)</name>
        <dbReference type="ChEBI" id="CHEBI:29105"/>
        <label>1</label>
    </ligand>
</feature>
<comment type="caution">
    <text evidence="6">The sequence shown here is derived from an EMBL/GenBank/DDBJ whole genome shotgun (WGS) entry which is preliminary data.</text>
</comment>
<proteinExistence type="inferred from homology"/>
<comment type="cofactor">
    <cofactor evidence="4">
        <name>a divalent metal cation</name>
        <dbReference type="ChEBI" id="CHEBI:60240"/>
    </cofactor>
    <text evidence="4">Binds 2 divalent metal cations per subunit.</text>
</comment>
<feature type="binding site" description="via carbamate group" evidence="4">
    <location>
        <position position="147"/>
    </location>
    <ligand>
        <name>Zn(2+)</name>
        <dbReference type="ChEBI" id="CHEBI:29105"/>
        <label>2</label>
    </ligand>
</feature>
<reference evidence="6 7" key="1">
    <citation type="submission" date="2019-07" db="EMBL/GenBank/DDBJ databases">
        <title>Whole genome shotgun sequence of Adhaeribacter aerolatus NBRC 106133.</title>
        <authorList>
            <person name="Hosoyama A."/>
            <person name="Uohara A."/>
            <person name="Ohji S."/>
            <person name="Ichikawa N."/>
        </authorList>
    </citation>
    <scope>NUCLEOTIDE SEQUENCE [LARGE SCALE GENOMIC DNA]</scope>
    <source>
        <strain evidence="6 7">NBRC 106133</strain>
    </source>
</reference>
<feature type="binding site" evidence="4">
    <location>
        <position position="31"/>
    </location>
    <ligand>
        <name>Zn(2+)</name>
        <dbReference type="ChEBI" id="CHEBI:29105"/>
        <label>1</label>
    </ligand>
</feature>
<evidence type="ECO:0000256" key="3">
    <source>
        <dbReference type="PIRSR" id="PIRSR601559-50"/>
    </source>
</evidence>
<dbReference type="Gene3D" id="3.20.20.140">
    <property type="entry name" value="Metal-dependent hydrolases"/>
    <property type="match status" value="1"/>
</dbReference>
<dbReference type="PANTHER" id="PTHR10819:SF3">
    <property type="entry name" value="PHOSPHOTRIESTERASE-RELATED PROTEIN"/>
    <property type="match status" value="1"/>
</dbReference>
<evidence type="ECO:0000313" key="7">
    <source>
        <dbReference type="Proteomes" id="UP000321532"/>
    </source>
</evidence>
<gene>
    <name evidence="6" type="ORF">AAE02nite_11900</name>
</gene>
<dbReference type="InterPro" id="IPR001559">
    <property type="entry name" value="Phosphotriesterase"/>
</dbReference>
<dbReference type="InterPro" id="IPR032466">
    <property type="entry name" value="Metal_Hydrolase"/>
</dbReference>